<dbReference type="Proteomes" id="UP000660047">
    <property type="component" value="Unassembled WGS sequence"/>
</dbReference>
<accession>A0AAI9K3N6</accession>
<evidence type="ECO:0000256" key="1">
    <source>
        <dbReference type="SAM" id="MobiDB-lite"/>
    </source>
</evidence>
<reference evidence="2" key="1">
    <citation type="submission" date="2020-06" db="EMBL/GenBank/DDBJ databases">
        <title>Characterization of fructooligosaccharide metabolism and fructooligosaccharide-degrading enzymes in human commensal butyrate producers.</title>
        <authorList>
            <person name="Tanno H."/>
            <person name="Fujii T."/>
            <person name="Hirano K."/>
            <person name="Maeno S."/>
            <person name="Tonozuka T."/>
            <person name="Sakamoto M."/>
            <person name="Ohkuma M."/>
            <person name="Tochio T."/>
            <person name="Endo A."/>
        </authorList>
    </citation>
    <scope>NUCLEOTIDE SEQUENCE</scope>
    <source>
        <strain evidence="2">JCM 31265</strain>
    </source>
</reference>
<sequence>MGGRGANAFRTKQGDRGLSFSNGRGKPSEKLFPAWMNGSKNTGSIDRVIKNFNDKHTKSGREWGVQVDDNGYVTHYYKGSRGSVSYDAFESEGKHFIHNHPANGWGNFSGADLETWAGSGQKAVTASSRNALPPRGIDPKLYSKRRAGTYTIKKKPHFKATEFNKAIHSVKVSSDNYDADLSKWLSRNAKKYGYEYSYKPAKNKV</sequence>
<dbReference type="EMBL" id="BLYL01000014">
    <property type="protein sequence ID" value="GFO95169.1"/>
    <property type="molecule type" value="Genomic_DNA"/>
</dbReference>
<evidence type="ECO:0000313" key="2">
    <source>
        <dbReference type="EMBL" id="GFO95169.1"/>
    </source>
</evidence>
<organism evidence="2 3">
    <name type="scientific">Coprococcus eutactus</name>
    <dbReference type="NCBI Taxonomy" id="33043"/>
    <lineage>
        <taxon>Bacteria</taxon>
        <taxon>Bacillati</taxon>
        <taxon>Bacillota</taxon>
        <taxon>Clostridia</taxon>
        <taxon>Lachnospirales</taxon>
        <taxon>Lachnospiraceae</taxon>
        <taxon>Coprococcus</taxon>
    </lineage>
</organism>
<feature type="region of interest" description="Disordered" evidence="1">
    <location>
        <begin position="1"/>
        <end position="37"/>
    </location>
</feature>
<name>A0AAI9K3N6_9FIRM</name>
<protein>
    <submittedName>
        <fullName evidence="2">Uncharacterized protein</fullName>
    </submittedName>
</protein>
<dbReference type="RefSeq" id="WP_055222287.1">
    <property type="nucleotide sequence ID" value="NZ_BLYL01000014.1"/>
</dbReference>
<evidence type="ECO:0000313" key="3">
    <source>
        <dbReference type="Proteomes" id="UP000660047"/>
    </source>
</evidence>
<proteinExistence type="predicted"/>
<gene>
    <name evidence="2" type="ORF">COEU31_22150</name>
</gene>
<dbReference type="AlphaFoldDB" id="A0AAI9K3N6"/>
<comment type="caution">
    <text evidence="2">The sequence shown here is derived from an EMBL/GenBank/DDBJ whole genome shotgun (WGS) entry which is preliminary data.</text>
</comment>